<evidence type="ECO:0000256" key="11">
    <source>
        <dbReference type="ARBA" id="ARBA00022989"/>
    </source>
</evidence>
<keyword evidence="10" id="KW-0067">ATP-binding</keyword>
<dbReference type="InterPro" id="IPR003660">
    <property type="entry name" value="HAMP_dom"/>
</dbReference>
<dbReference type="SMART" id="SM00387">
    <property type="entry name" value="HATPase_c"/>
    <property type="match status" value="1"/>
</dbReference>
<comment type="catalytic activity">
    <reaction evidence="1">
        <text>ATP + protein L-histidine = ADP + protein N-phospho-L-histidine.</text>
        <dbReference type="EC" id="2.7.13.3"/>
    </reaction>
</comment>
<dbReference type="Gene3D" id="6.10.340.10">
    <property type="match status" value="1"/>
</dbReference>
<dbReference type="InterPro" id="IPR050398">
    <property type="entry name" value="HssS/ArlS-like"/>
</dbReference>
<dbReference type="CDD" id="cd00082">
    <property type="entry name" value="HisKA"/>
    <property type="match status" value="1"/>
</dbReference>
<keyword evidence="5" id="KW-0597">Phosphoprotein</keyword>
<dbReference type="GO" id="GO:0000155">
    <property type="term" value="F:phosphorelay sensor kinase activity"/>
    <property type="evidence" value="ECO:0007669"/>
    <property type="project" value="InterPro"/>
</dbReference>
<feature type="transmembrane region" description="Helical" evidence="14">
    <location>
        <begin position="12"/>
        <end position="34"/>
    </location>
</feature>
<dbReference type="PROSITE" id="PS50885">
    <property type="entry name" value="HAMP"/>
    <property type="match status" value="1"/>
</dbReference>
<keyword evidence="8" id="KW-0547">Nucleotide-binding</keyword>
<dbReference type="SUPFAM" id="SSF47384">
    <property type="entry name" value="Homodimeric domain of signal transducing histidine kinase"/>
    <property type="match status" value="1"/>
</dbReference>
<accession>A0A841KX64</accession>
<dbReference type="GO" id="GO:0005886">
    <property type="term" value="C:plasma membrane"/>
    <property type="evidence" value="ECO:0007669"/>
    <property type="project" value="UniProtKB-SubCell"/>
</dbReference>
<comment type="caution">
    <text evidence="17">The sequence shown here is derived from an EMBL/GenBank/DDBJ whole genome shotgun (WGS) entry which is preliminary data.</text>
</comment>
<evidence type="ECO:0000256" key="4">
    <source>
        <dbReference type="ARBA" id="ARBA00022475"/>
    </source>
</evidence>
<dbReference type="PRINTS" id="PR00344">
    <property type="entry name" value="BCTRLSENSOR"/>
</dbReference>
<keyword evidence="12" id="KW-0902">Two-component regulatory system</keyword>
<dbReference type="Proteomes" id="UP000579281">
    <property type="component" value="Unassembled WGS sequence"/>
</dbReference>
<evidence type="ECO:0000259" key="16">
    <source>
        <dbReference type="PROSITE" id="PS50885"/>
    </source>
</evidence>
<dbReference type="InterPro" id="IPR004358">
    <property type="entry name" value="Sig_transdc_His_kin-like_C"/>
</dbReference>
<evidence type="ECO:0000256" key="7">
    <source>
        <dbReference type="ARBA" id="ARBA00022692"/>
    </source>
</evidence>
<dbReference type="InterPro" id="IPR003661">
    <property type="entry name" value="HisK_dim/P_dom"/>
</dbReference>
<proteinExistence type="predicted"/>
<dbReference type="GO" id="GO:0005524">
    <property type="term" value="F:ATP binding"/>
    <property type="evidence" value="ECO:0007669"/>
    <property type="project" value="UniProtKB-KW"/>
</dbReference>
<keyword evidence="11 14" id="KW-1133">Transmembrane helix</keyword>
<dbReference type="FunFam" id="3.30.565.10:FF:000006">
    <property type="entry name" value="Sensor histidine kinase WalK"/>
    <property type="match status" value="1"/>
</dbReference>
<dbReference type="Pfam" id="PF00512">
    <property type="entry name" value="HisKA"/>
    <property type="match status" value="1"/>
</dbReference>
<dbReference type="Pfam" id="PF02518">
    <property type="entry name" value="HATPase_c"/>
    <property type="match status" value="1"/>
</dbReference>
<dbReference type="Gene3D" id="1.10.287.130">
    <property type="match status" value="1"/>
</dbReference>
<evidence type="ECO:0000256" key="10">
    <source>
        <dbReference type="ARBA" id="ARBA00022840"/>
    </source>
</evidence>
<evidence type="ECO:0000256" key="12">
    <source>
        <dbReference type="ARBA" id="ARBA00023012"/>
    </source>
</evidence>
<evidence type="ECO:0000313" key="17">
    <source>
        <dbReference type="EMBL" id="MBB6218296.1"/>
    </source>
</evidence>
<dbReference type="Pfam" id="PF00672">
    <property type="entry name" value="HAMP"/>
    <property type="match status" value="1"/>
</dbReference>
<sequence length="487" mass="56519">MTIIKRLRLSYAAMLMIPIILTIIAGGLISSISVSDENYKILKQRNLSKELLNLNQQASWIVNRQILDNPDSFMEVSYIEKIQREIGIKNAGLIVRKDNTILHVPDFLENKEEQIRLMPFKSTTMDEMKPLNRQEDIIYVRLQDFYFSDQSEGSVYLVFDTIPLRKEFSQLQSSLIIFAILIMMSTNGILTLLVYRSIMKPLGELKHASNAIKEGNYDYRIQNVFKDEFGEVISSFEAMREQLKESLQIQHQYEENRKILLTHISHDLKTPITSIKGYIEGIKDGVADTPEKMKKYIDTIYRKAKDMNELIDDLFLFSKLDLQKYSFDFRVLDIVHYMKDIVEELQFDLQKKGIVLDLEHPMKELTVMGDGNNLRRVITNIIDNSIKYAGHDQIRIFINIKEMTDQVLIEIRDNGKGISKEAQPFVFDEFYRADPSRNMNTYGSGLGLSIIKKIIEEHGGEIWMESELNHGTSIFFTLRKAAKEEVI</sequence>
<dbReference type="Gene3D" id="3.30.565.10">
    <property type="entry name" value="Histidine kinase-like ATPase, C-terminal domain"/>
    <property type="match status" value="1"/>
</dbReference>
<evidence type="ECO:0000256" key="6">
    <source>
        <dbReference type="ARBA" id="ARBA00022679"/>
    </source>
</evidence>
<dbReference type="EMBL" id="JACHEN010000036">
    <property type="protein sequence ID" value="MBB6218296.1"/>
    <property type="molecule type" value="Genomic_DNA"/>
</dbReference>
<evidence type="ECO:0000256" key="3">
    <source>
        <dbReference type="ARBA" id="ARBA00012438"/>
    </source>
</evidence>
<dbReference type="AlphaFoldDB" id="A0A841KX64"/>
<keyword evidence="18" id="KW-1185">Reference proteome</keyword>
<dbReference type="SUPFAM" id="SSF158472">
    <property type="entry name" value="HAMP domain-like"/>
    <property type="match status" value="1"/>
</dbReference>
<keyword evidence="13 14" id="KW-0472">Membrane</keyword>
<dbReference type="CDD" id="cd06225">
    <property type="entry name" value="HAMP"/>
    <property type="match status" value="1"/>
</dbReference>
<name>A0A841KX64_9FIRM</name>
<dbReference type="SMART" id="SM00304">
    <property type="entry name" value="HAMP"/>
    <property type="match status" value="1"/>
</dbReference>
<evidence type="ECO:0000259" key="15">
    <source>
        <dbReference type="PROSITE" id="PS50109"/>
    </source>
</evidence>
<gene>
    <name evidence="17" type="ORF">HNQ80_004460</name>
</gene>
<evidence type="ECO:0000256" key="13">
    <source>
        <dbReference type="ARBA" id="ARBA00023136"/>
    </source>
</evidence>
<dbReference type="RefSeq" id="WP_184312786.1">
    <property type="nucleotide sequence ID" value="NZ_JACHEN010000036.1"/>
</dbReference>
<dbReference type="SMART" id="SM00388">
    <property type="entry name" value="HisKA"/>
    <property type="match status" value="1"/>
</dbReference>
<dbReference type="PANTHER" id="PTHR45528:SF1">
    <property type="entry name" value="SENSOR HISTIDINE KINASE CPXA"/>
    <property type="match status" value="1"/>
</dbReference>
<dbReference type="EC" id="2.7.13.3" evidence="3"/>
<keyword evidence="9 17" id="KW-0418">Kinase</keyword>
<feature type="domain" description="Histidine kinase" evidence="15">
    <location>
        <begin position="263"/>
        <end position="482"/>
    </location>
</feature>
<reference evidence="17 18" key="1">
    <citation type="submission" date="2020-08" db="EMBL/GenBank/DDBJ databases">
        <title>Genomic Encyclopedia of Type Strains, Phase IV (KMG-IV): sequencing the most valuable type-strain genomes for metagenomic binning, comparative biology and taxonomic classification.</title>
        <authorList>
            <person name="Goeker M."/>
        </authorList>
    </citation>
    <scope>NUCLEOTIDE SEQUENCE [LARGE SCALE GENOMIC DNA]</scope>
    <source>
        <strain evidence="17 18">DSM 103526</strain>
    </source>
</reference>
<dbReference type="InterPro" id="IPR003594">
    <property type="entry name" value="HATPase_dom"/>
</dbReference>
<dbReference type="FunFam" id="1.10.287.130:FF:000001">
    <property type="entry name" value="Two-component sensor histidine kinase"/>
    <property type="match status" value="1"/>
</dbReference>
<organism evidence="17 18">
    <name type="scientific">Anaerosolibacter carboniphilus</name>
    <dbReference type="NCBI Taxonomy" id="1417629"/>
    <lineage>
        <taxon>Bacteria</taxon>
        <taxon>Bacillati</taxon>
        <taxon>Bacillota</taxon>
        <taxon>Clostridia</taxon>
        <taxon>Peptostreptococcales</taxon>
        <taxon>Thermotaleaceae</taxon>
        <taxon>Anaerosolibacter</taxon>
    </lineage>
</organism>
<protein>
    <recommendedName>
        <fullName evidence="3">histidine kinase</fullName>
        <ecNumber evidence="3">2.7.13.3</ecNumber>
    </recommendedName>
</protein>
<evidence type="ECO:0000256" key="9">
    <source>
        <dbReference type="ARBA" id="ARBA00022777"/>
    </source>
</evidence>
<evidence type="ECO:0000313" key="18">
    <source>
        <dbReference type="Proteomes" id="UP000579281"/>
    </source>
</evidence>
<evidence type="ECO:0000256" key="14">
    <source>
        <dbReference type="SAM" id="Phobius"/>
    </source>
</evidence>
<feature type="transmembrane region" description="Helical" evidence="14">
    <location>
        <begin position="175"/>
        <end position="195"/>
    </location>
</feature>
<keyword evidence="4" id="KW-1003">Cell membrane</keyword>
<keyword evidence="6" id="KW-0808">Transferase</keyword>
<evidence type="ECO:0000256" key="2">
    <source>
        <dbReference type="ARBA" id="ARBA00004651"/>
    </source>
</evidence>
<evidence type="ECO:0000256" key="5">
    <source>
        <dbReference type="ARBA" id="ARBA00022553"/>
    </source>
</evidence>
<dbReference type="InterPro" id="IPR005467">
    <property type="entry name" value="His_kinase_dom"/>
</dbReference>
<dbReference type="PANTHER" id="PTHR45528">
    <property type="entry name" value="SENSOR HISTIDINE KINASE CPXA"/>
    <property type="match status" value="1"/>
</dbReference>
<keyword evidence="7 14" id="KW-0812">Transmembrane</keyword>
<dbReference type="InterPro" id="IPR036890">
    <property type="entry name" value="HATPase_C_sf"/>
</dbReference>
<evidence type="ECO:0000256" key="8">
    <source>
        <dbReference type="ARBA" id="ARBA00022741"/>
    </source>
</evidence>
<evidence type="ECO:0000256" key="1">
    <source>
        <dbReference type="ARBA" id="ARBA00000085"/>
    </source>
</evidence>
<comment type="subcellular location">
    <subcellularLocation>
        <location evidence="2">Cell membrane</location>
        <topology evidence="2">Multi-pass membrane protein</topology>
    </subcellularLocation>
</comment>
<feature type="domain" description="HAMP" evidence="16">
    <location>
        <begin position="196"/>
        <end position="248"/>
    </location>
</feature>
<dbReference type="CDD" id="cd00075">
    <property type="entry name" value="HATPase"/>
    <property type="match status" value="1"/>
</dbReference>
<dbReference type="SUPFAM" id="SSF55874">
    <property type="entry name" value="ATPase domain of HSP90 chaperone/DNA topoisomerase II/histidine kinase"/>
    <property type="match status" value="1"/>
</dbReference>
<dbReference type="InterPro" id="IPR036097">
    <property type="entry name" value="HisK_dim/P_sf"/>
</dbReference>
<dbReference type="PROSITE" id="PS50109">
    <property type="entry name" value="HIS_KIN"/>
    <property type="match status" value="1"/>
</dbReference>